<evidence type="ECO:0000256" key="6">
    <source>
        <dbReference type="ARBA" id="ARBA00022801"/>
    </source>
</evidence>
<evidence type="ECO:0000256" key="5">
    <source>
        <dbReference type="ARBA" id="ARBA00022741"/>
    </source>
</evidence>
<dbReference type="GO" id="GO:0005524">
    <property type="term" value="F:ATP binding"/>
    <property type="evidence" value="ECO:0007669"/>
    <property type="project" value="UniProtKB-KW"/>
</dbReference>
<dbReference type="Proteomes" id="UP000317691">
    <property type="component" value="Unassembled WGS sequence"/>
</dbReference>
<dbReference type="Pfam" id="PF16124">
    <property type="entry name" value="RecQ_Zn_bind"/>
    <property type="match status" value="1"/>
</dbReference>
<dbReference type="InterPro" id="IPR036388">
    <property type="entry name" value="WH-like_DNA-bd_sf"/>
</dbReference>
<dbReference type="SMART" id="SM00341">
    <property type="entry name" value="HRDC"/>
    <property type="match status" value="1"/>
</dbReference>
<feature type="domain" description="Helicase ATP-binding" evidence="16">
    <location>
        <begin position="29"/>
        <end position="197"/>
    </location>
</feature>
<dbReference type="GO" id="GO:0043138">
    <property type="term" value="F:3'-5' DNA helicase activity"/>
    <property type="evidence" value="ECO:0007669"/>
    <property type="project" value="UniProtKB-EC"/>
</dbReference>
<dbReference type="Gene3D" id="1.10.10.10">
    <property type="entry name" value="Winged helix-like DNA-binding domain superfamily/Winged helix DNA-binding domain"/>
    <property type="match status" value="1"/>
</dbReference>
<dbReference type="InterPro" id="IPR002121">
    <property type="entry name" value="HRDC_dom"/>
</dbReference>
<keyword evidence="6" id="KW-0378">Hydrolase</keyword>
<dbReference type="Pfam" id="PF00570">
    <property type="entry name" value="HRDC"/>
    <property type="match status" value="1"/>
</dbReference>
<organism evidence="18 19">
    <name type="scientific">Eiseniibacteriota bacterium</name>
    <dbReference type="NCBI Taxonomy" id="2212470"/>
    <lineage>
        <taxon>Bacteria</taxon>
        <taxon>Candidatus Eiseniibacteriota</taxon>
    </lineage>
</organism>
<dbReference type="InterPro" id="IPR027417">
    <property type="entry name" value="P-loop_NTPase"/>
</dbReference>
<keyword evidence="8" id="KW-0067">ATP-binding</keyword>
<comment type="cofactor">
    <cofactor evidence="2">
        <name>Zn(2+)</name>
        <dbReference type="ChEBI" id="CHEBI:29105"/>
    </cofactor>
</comment>
<dbReference type="SMART" id="SM00490">
    <property type="entry name" value="HELICc"/>
    <property type="match status" value="1"/>
</dbReference>
<dbReference type="InterPro" id="IPR036390">
    <property type="entry name" value="WH_DNA-bd_sf"/>
</dbReference>
<protein>
    <recommendedName>
        <fullName evidence="13">ATP-dependent DNA helicase RecQ</fullName>
        <ecNumber evidence="12">5.6.2.4</ecNumber>
    </recommendedName>
    <alternativeName>
        <fullName evidence="14">DNA 3'-5' helicase RecQ</fullName>
    </alternativeName>
</protein>
<dbReference type="PROSITE" id="PS50967">
    <property type="entry name" value="HRDC"/>
    <property type="match status" value="1"/>
</dbReference>
<dbReference type="EMBL" id="VBOZ01000036">
    <property type="protein sequence ID" value="TMQ62751.1"/>
    <property type="molecule type" value="Genomic_DNA"/>
</dbReference>
<dbReference type="SMART" id="SM00487">
    <property type="entry name" value="DEXDc"/>
    <property type="match status" value="1"/>
</dbReference>
<dbReference type="SUPFAM" id="SSF52540">
    <property type="entry name" value="P-loop containing nucleoside triphosphate hydrolases"/>
    <property type="match status" value="1"/>
</dbReference>
<dbReference type="Pfam" id="PF00270">
    <property type="entry name" value="DEAD"/>
    <property type="match status" value="1"/>
</dbReference>
<dbReference type="InterPro" id="IPR010997">
    <property type="entry name" value="HRDC-like_sf"/>
</dbReference>
<dbReference type="InterPro" id="IPR044876">
    <property type="entry name" value="HRDC_dom_sf"/>
</dbReference>
<dbReference type="GO" id="GO:0009378">
    <property type="term" value="F:four-way junction helicase activity"/>
    <property type="evidence" value="ECO:0007669"/>
    <property type="project" value="TreeGrafter"/>
</dbReference>
<dbReference type="GO" id="GO:0016787">
    <property type="term" value="F:hydrolase activity"/>
    <property type="evidence" value="ECO:0007669"/>
    <property type="project" value="UniProtKB-KW"/>
</dbReference>
<keyword evidence="9" id="KW-0238">DNA-binding</keyword>
<dbReference type="NCBIfam" id="TIGR00614">
    <property type="entry name" value="recQ_fam"/>
    <property type="match status" value="1"/>
</dbReference>
<evidence type="ECO:0000256" key="1">
    <source>
        <dbReference type="ARBA" id="ARBA00001946"/>
    </source>
</evidence>
<evidence type="ECO:0000256" key="14">
    <source>
        <dbReference type="ARBA" id="ARBA00044550"/>
    </source>
</evidence>
<reference evidence="18 19" key="1">
    <citation type="journal article" date="2019" name="Nat. Microbiol.">
        <title>Mediterranean grassland soil C-N compound turnover is dependent on rainfall and depth, and is mediated by genomically divergent microorganisms.</title>
        <authorList>
            <person name="Diamond S."/>
            <person name="Andeer P.F."/>
            <person name="Li Z."/>
            <person name="Crits-Christoph A."/>
            <person name="Burstein D."/>
            <person name="Anantharaman K."/>
            <person name="Lane K.R."/>
            <person name="Thomas B.C."/>
            <person name="Pan C."/>
            <person name="Northen T.R."/>
            <person name="Banfield J.F."/>
        </authorList>
    </citation>
    <scope>NUCLEOTIDE SEQUENCE [LARGE SCALE GENOMIC DNA]</scope>
    <source>
        <strain evidence="18">WS_9</strain>
    </source>
</reference>
<evidence type="ECO:0000256" key="9">
    <source>
        <dbReference type="ARBA" id="ARBA00023125"/>
    </source>
</evidence>
<evidence type="ECO:0000259" key="16">
    <source>
        <dbReference type="PROSITE" id="PS51192"/>
    </source>
</evidence>
<comment type="caution">
    <text evidence="18">The sequence shown here is derived from an EMBL/GenBank/DDBJ whole genome shotgun (WGS) entry which is preliminary data.</text>
</comment>
<dbReference type="InterPro" id="IPR004589">
    <property type="entry name" value="DNA_helicase_ATP-dep_RecQ"/>
</dbReference>
<dbReference type="Pfam" id="PF09382">
    <property type="entry name" value="RQC"/>
    <property type="match status" value="1"/>
</dbReference>
<dbReference type="SUPFAM" id="SSF46785">
    <property type="entry name" value="Winged helix' DNA-binding domain"/>
    <property type="match status" value="1"/>
</dbReference>
<evidence type="ECO:0000256" key="4">
    <source>
        <dbReference type="ARBA" id="ARBA00022723"/>
    </source>
</evidence>
<dbReference type="PROSITE" id="PS51194">
    <property type="entry name" value="HELICASE_CTER"/>
    <property type="match status" value="1"/>
</dbReference>
<dbReference type="GO" id="GO:0006260">
    <property type="term" value="P:DNA replication"/>
    <property type="evidence" value="ECO:0007669"/>
    <property type="project" value="InterPro"/>
</dbReference>
<dbReference type="InterPro" id="IPR011545">
    <property type="entry name" value="DEAD/DEAH_box_helicase_dom"/>
</dbReference>
<dbReference type="CDD" id="cd17920">
    <property type="entry name" value="DEXHc_RecQ"/>
    <property type="match status" value="1"/>
</dbReference>
<evidence type="ECO:0000256" key="3">
    <source>
        <dbReference type="ARBA" id="ARBA00005446"/>
    </source>
</evidence>
<dbReference type="PROSITE" id="PS51192">
    <property type="entry name" value="HELICASE_ATP_BIND_1"/>
    <property type="match status" value="1"/>
</dbReference>
<evidence type="ECO:0000256" key="11">
    <source>
        <dbReference type="ARBA" id="ARBA00034617"/>
    </source>
</evidence>
<dbReference type="GO" id="GO:0046872">
    <property type="term" value="F:metal ion binding"/>
    <property type="evidence" value="ECO:0007669"/>
    <property type="project" value="UniProtKB-KW"/>
</dbReference>
<evidence type="ECO:0000313" key="19">
    <source>
        <dbReference type="Proteomes" id="UP000317691"/>
    </source>
</evidence>
<dbReference type="PANTHER" id="PTHR13710:SF105">
    <property type="entry name" value="ATP-DEPENDENT DNA HELICASE Q1"/>
    <property type="match status" value="1"/>
</dbReference>
<dbReference type="GO" id="GO:0043590">
    <property type="term" value="C:bacterial nucleoid"/>
    <property type="evidence" value="ECO:0007669"/>
    <property type="project" value="TreeGrafter"/>
</dbReference>
<dbReference type="InterPro" id="IPR001650">
    <property type="entry name" value="Helicase_C-like"/>
</dbReference>
<dbReference type="InterPro" id="IPR014001">
    <property type="entry name" value="Helicase_ATP-bd"/>
</dbReference>
<evidence type="ECO:0000256" key="2">
    <source>
        <dbReference type="ARBA" id="ARBA00001947"/>
    </source>
</evidence>
<evidence type="ECO:0000259" key="15">
    <source>
        <dbReference type="PROSITE" id="PS50967"/>
    </source>
</evidence>
<accession>A0A538TGL7</accession>
<dbReference type="PANTHER" id="PTHR13710">
    <property type="entry name" value="DNA HELICASE RECQ FAMILY MEMBER"/>
    <property type="match status" value="1"/>
</dbReference>
<keyword evidence="10" id="KW-0413">Isomerase</keyword>
<comment type="cofactor">
    <cofactor evidence="1">
        <name>Mg(2+)</name>
        <dbReference type="ChEBI" id="CHEBI:18420"/>
    </cofactor>
</comment>
<evidence type="ECO:0000256" key="7">
    <source>
        <dbReference type="ARBA" id="ARBA00022806"/>
    </source>
</evidence>
<dbReference type="GO" id="GO:0030894">
    <property type="term" value="C:replisome"/>
    <property type="evidence" value="ECO:0007669"/>
    <property type="project" value="TreeGrafter"/>
</dbReference>
<dbReference type="GO" id="GO:0005737">
    <property type="term" value="C:cytoplasm"/>
    <property type="evidence" value="ECO:0007669"/>
    <property type="project" value="TreeGrafter"/>
</dbReference>
<dbReference type="EC" id="5.6.2.4" evidence="12"/>
<dbReference type="Gene3D" id="1.10.150.80">
    <property type="entry name" value="HRDC domain"/>
    <property type="match status" value="1"/>
</dbReference>
<dbReference type="InterPro" id="IPR032284">
    <property type="entry name" value="RecQ_Zn-bd"/>
</dbReference>
<proteinExistence type="inferred from homology"/>
<name>A0A538TGL7_UNCEI</name>
<keyword evidence="5" id="KW-0547">Nucleotide-binding</keyword>
<evidence type="ECO:0000256" key="10">
    <source>
        <dbReference type="ARBA" id="ARBA00023235"/>
    </source>
</evidence>
<dbReference type="Pfam" id="PF00271">
    <property type="entry name" value="Helicase_C"/>
    <property type="match status" value="1"/>
</dbReference>
<dbReference type="Gene3D" id="3.40.50.300">
    <property type="entry name" value="P-loop containing nucleotide triphosphate hydrolases"/>
    <property type="match status" value="2"/>
</dbReference>
<evidence type="ECO:0000256" key="12">
    <source>
        <dbReference type="ARBA" id="ARBA00034808"/>
    </source>
</evidence>
<feature type="domain" description="HRDC" evidence="15">
    <location>
        <begin position="569"/>
        <end position="643"/>
    </location>
</feature>
<dbReference type="AlphaFoldDB" id="A0A538TGL7"/>
<dbReference type="InterPro" id="IPR018982">
    <property type="entry name" value="RQC_domain"/>
</dbReference>
<gene>
    <name evidence="18" type="ORF">E6K79_11915</name>
</gene>
<comment type="similarity">
    <text evidence="3">Belongs to the helicase family. RecQ subfamily.</text>
</comment>
<evidence type="ECO:0000256" key="13">
    <source>
        <dbReference type="ARBA" id="ARBA00044535"/>
    </source>
</evidence>
<keyword evidence="7 18" id="KW-0347">Helicase</keyword>
<keyword evidence="4" id="KW-0479">Metal-binding</keyword>
<sequence>MPSTTALDFTSPLHALGYASFRPGQLEALEALFEHRRLLLVAPTGGGKSLIYQLPATMLERTSLVISPLIALMQDQVAALTDRGVPATYLASTLSEEETRARLRGIRAGEYRLVYVAPERLQYPGFQEMARDLDPPLIAVDEAHCISHWGHDFRREYLEIGDFLSRFPAAMVLACTATATPAVRDDIVTQLRLGPDTPQILRGFARPNLSLRVGNVASADELHAGIDQALAEALGGHGARDNKPGAVIIYCLSRADAEAQARRLRTAGWAAGWYHAGLSGEHRSEVQRRFMSGALNVVTATNAFGMGIDRADVRAVIHLSPPDSVEAYYQEVGRAGRDGLDAFGLLLLRLADIPRRKSLIERSAHDKGASAEWVEHRWSMFRDLLRWAEGGTCRHDAILRYFGDEVETLHGCGRCDVCLELAEGDLGDAGSAARGEEIAMAMLSAVRLVDRRLGFKVTVKFLRGEKDDRLARYGLAGRREFGALAKYPEEWLSLVLQRCVTAGWVDFTDGEYPLLMLTAQGAAVLEGKRAARLVLPPAKAPGSRPATRRQRRGAAGLPGALAAAGADKPAGYATRFDALRRWRLERARADSVPAFVVASDRTLDDIATLNPSNLEELHLCYGIGSSKVEKYGPEVLQVLRHLG</sequence>
<evidence type="ECO:0000259" key="17">
    <source>
        <dbReference type="PROSITE" id="PS51194"/>
    </source>
</evidence>
<dbReference type="SMART" id="SM00956">
    <property type="entry name" value="RQC"/>
    <property type="match status" value="1"/>
</dbReference>
<feature type="domain" description="Helicase C-terminal" evidence="17">
    <location>
        <begin position="225"/>
        <end position="385"/>
    </location>
</feature>
<comment type="catalytic activity">
    <reaction evidence="11">
        <text>Couples ATP hydrolysis with the unwinding of duplex DNA by translocating in the 3'-5' direction.</text>
        <dbReference type="EC" id="5.6.2.4"/>
    </reaction>
</comment>
<evidence type="ECO:0000313" key="18">
    <source>
        <dbReference type="EMBL" id="TMQ62751.1"/>
    </source>
</evidence>
<dbReference type="GO" id="GO:0003677">
    <property type="term" value="F:DNA binding"/>
    <property type="evidence" value="ECO:0007669"/>
    <property type="project" value="UniProtKB-KW"/>
</dbReference>
<dbReference type="GO" id="GO:0006281">
    <property type="term" value="P:DNA repair"/>
    <property type="evidence" value="ECO:0007669"/>
    <property type="project" value="InterPro"/>
</dbReference>
<dbReference type="GO" id="GO:0006310">
    <property type="term" value="P:DNA recombination"/>
    <property type="evidence" value="ECO:0007669"/>
    <property type="project" value="InterPro"/>
</dbReference>
<dbReference type="SUPFAM" id="SSF47819">
    <property type="entry name" value="HRDC-like"/>
    <property type="match status" value="1"/>
</dbReference>
<evidence type="ECO:0000256" key="8">
    <source>
        <dbReference type="ARBA" id="ARBA00022840"/>
    </source>
</evidence>